<evidence type="ECO:0000313" key="2">
    <source>
        <dbReference type="Proteomes" id="UP001056120"/>
    </source>
</evidence>
<keyword evidence="2" id="KW-1185">Reference proteome</keyword>
<comment type="caution">
    <text evidence="1">The sequence shown here is derived from an EMBL/GenBank/DDBJ whole genome shotgun (WGS) entry which is preliminary data.</text>
</comment>
<organism evidence="1 2">
    <name type="scientific">Smallanthus sonchifolius</name>
    <dbReference type="NCBI Taxonomy" id="185202"/>
    <lineage>
        <taxon>Eukaryota</taxon>
        <taxon>Viridiplantae</taxon>
        <taxon>Streptophyta</taxon>
        <taxon>Embryophyta</taxon>
        <taxon>Tracheophyta</taxon>
        <taxon>Spermatophyta</taxon>
        <taxon>Magnoliopsida</taxon>
        <taxon>eudicotyledons</taxon>
        <taxon>Gunneridae</taxon>
        <taxon>Pentapetalae</taxon>
        <taxon>asterids</taxon>
        <taxon>campanulids</taxon>
        <taxon>Asterales</taxon>
        <taxon>Asteraceae</taxon>
        <taxon>Asteroideae</taxon>
        <taxon>Heliantheae alliance</taxon>
        <taxon>Millerieae</taxon>
        <taxon>Smallanthus</taxon>
    </lineage>
</organism>
<proteinExistence type="predicted"/>
<evidence type="ECO:0000313" key="1">
    <source>
        <dbReference type="EMBL" id="KAI3716585.1"/>
    </source>
</evidence>
<dbReference type="EMBL" id="CM042040">
    <property type="protein sequence ID" value="KAI3716585.1"/>
    <property type="molecule type" value="Genomic_DNA"/>
</dbReference>
<dbReference type="Proteomes" id="UP001056120">
    <property type="component" value="Linkage Group LG23"/>
</dbReference>
<reference evidence="2" key="1">
    <citation type="journal article" date="2022" name="Mol. Ecol. Resour.">
        <title>The genomes of chicory, endive, great burdock and yacon provide insights into Asteraceae palaeo-polyploidization history and plant inulin production.</title>
        <authorList>
            <person name="Fan W."/>
            <person name="Wang S."/>
            <person name="Wang H."/>
            <person name="Wang A."/>
            <person name="Jiang F."/>
            <person name="Liu H."/>
            <person name="Zhao H."/>
            <person name="Xu D."/>
            <person name="Zhang Y."/>
        </authorList>
    </citation>
    <scope>NUCLEOTIDE SEQUENCE [LARGE SCALE GENOMIC DNA]</scope>
    <source>
        <strain evidence="2">cv. Yunnan</strain>
    </source>
</reference>
<protein>
    <submittedName>
        <fullName evidence="1">Uncharacterized protein</fullName>
    </submittedName>
</protein>
<gene>
    <name evidence="1" type="ORF">L1987_67560</name>
</gene>
<name>A0ACB9B317_9ASTR</name>
<reference evidence="1 2" key="2">
    <citation type="journal article" date="2022" name="Mol. Ecol. Resour.">
        <title>The genomes of chicory, endive, great burdock and yacon provide insights into Asteraceae paleo-polyploidization history and plant inulin production.</title>
        <authorList>
            <person name="Fan W."/>
            <person name="Wang S."/>
            <person name="Wang H."/>
            <person name="Wang A."/>
            <person name="Jiang F."/>
            <person name="Liu H."/>
            <person name="Zhao H."/>
            <person name="Xu D."/>
            <person name="Zhang Y."/>
        </authorList>
    </citation>
    <scope>NUCLEOTIDE SEQUENCE [LARGE SCALE GENOMIC DNA]</scope>
    <source>
        <strain evidence="2">cv. Yunnan</strain>
        <tissue evidence="1">Leaves</tissue>
    </source>
</reference>
<accession>A0ACB9B317</accession>
<sequence>MSGQKAPVVPYAGSPYGTLSQSNPSVFPTSYRSFWGVSGFDRFLDEFLRGFRGSFEWQEVALAGAKGFASSLAWVVLIPLSDYETSSSTTALALSCRVN</sequence>